<feature type="non-terminal residue" evidence="1">
    <location>
        <position position="1"/>
    </location>
</feature>
<dbReference type="SUPFAM" id="SSF56672">
    <property type="entry name" value="DNA/RNA polymerases"/>
    <property type="match status" value="1"/>
</dbReference>
<dbReference type="AlphaFoldDB" id="A0A8K1D993"/>
<comment type="caution">
    <text evidence="1">The sequence shown here is derived from an EMBL/GenBank/DDBJ whole genome shotgun (WGS) entry which is preliminary data.</text>
</comment>
<dbReference type="GO" id="GO:0061343">
    <property type="term" value="P:cell adhesion involved in heart morphogenesis"/>
    <property type="evidence" value="ECO:0007669"/>
    <property type="project" value="TreeGrafter"/>
</dbReference>
<accession>A0A8K1D993</accession>
<proteinExistence type="predicted"/>
<name>A0A8K1D993_9PASS</name>
<dbReference type="PANTHER" id="PTHR33395">
    <property type="entry name" value="TRANSCRIPTASE, PUTATIVE-RELATED-RELATED"/>
    <property type="match status" value="1"/>
</dbReference>
<reference evidence="1" key="1">
    <citation type="submission" date="2019-04" db="EMBL/GenBank/DDBJ databases">
        <title>Genome assembly of Zosterops borbonicus 15179.</title>
        <authorList>
            <person name="Leroy T."/>
            <person name="Anselmetti Y."/>
            <person name="Tilak M.-K."/>
            <person name="Nabholz B."/>
        </authorList>
    </citation>
    <scope>NUCLEOTIDE SEQUENCE</scope>
    <source>
        <strain evidence="1">HGM_15179</strain>
        <tissue evidence="1">Muscle</tissue>
    </source>
</reference>
<dbReference type="GO" id="GO:0031012">
    <property type="term" value="C:extracellular matrix"/>
    <property type="evidence" value="ECO:0007669"/>
    <property type="project" value="TreeGrafter"/>
</dbReference>
<evidence type="ECO:0008006" key="3">
    <source>
        <dbReference type="Google" id="ProtNLM"/>
    </source>
</evidence>
<sequence length="216" mass="24765">KRRIRDNIGLWLDEFSHLTNRHTDKAETFTAFFTSLINTNDGLWDPQSPELEDHGYENDKLPVSPETVQDLLLHLDSYKSMGPDEIHPKMLKELADVIVRPLSMISQWSWESGEVPVDWTLGNIIPIFKKHKRDGPGKYRPVSLTSVPGKIMERTILGVIEKHLKDNAVTDHSQHGFMRGKSSLTNFISFYDKVAHLVDQGKPVDVIFWDFSKAPF</sequence>
<organism evidence="1 2">
    <name type="scientific">Zosterops borbonicus</name>
    <dbReference type="NCBI Taxonomy" id="364589"/>
    <lineage>
        <taxon>Eukaryota</taxon>
        <taxon>Metazoa</taxon>
        <taxon>Chordata</taxon>
        <taxon>Craniata</taxon>
        <taxon>Vertebrata</taxon>
        <taxon>Euteleostomi</taxon>
        <taxon>Archelosauria</taxon>
        <taxon>Archosauria</taxon>
        <taxon>Dinosauria</taxon>
        <taxon>Saurischia</taxon>
        <taxon>Theropoda</taxon>
        <taxon>Coelurosauria</taxon>
        <taxon>Aves</taxon>
        <taxon>Neognathae</taxon>
        <taxon>Neoaves</taxon>
        <taxon>Telluraves</taxon>
        <taxon>Australaves</taxon>
        <taxon>Passeriformes</taxon>
        <taxon>Sylvioidea</taxon>
        <taxon>Zosteropidae</taxon>
        <taxon>Zosterops</taxon>
    </lineage>
</organism>
<gene>
    <name evidence="1" type="ORF">HGM15179_019816</name>
</gene>
<dbReference type="Proteomes" id="UP000796761">
    <property type="component" value="Unassembled WGS sequence"/>
</dbReference>
<dbReference type="GO" id="GO:0007508">
    <property type="term" value="P:larval heart development"/>
    <property type="evidence" value="ECO:0007669"/>
    <property type="project" value="TreeGrafter"/>
</dbReference>
<protein>
    <recommendedName>
        <fullName evidence="3">Reverse transcriptase</fullName>
    </recommendedName>
</protein>
<dbReference type="InterPro" id="IPR043502">
    <property type="entry name" value="DNA/RNA_pol_sf"/>
</dbReference>
<dbReference type="OrthoDB" id="416454at2759"/>
<dbReference type="EMBL" id="SWJQ01001847">
    <property type="protein sequence ID" value="TRZ07292.1"/>
    <property type="molecule type" value="Genomic_DNA"/>
</dbReference>
<evidence type="ECO:0000313" key="2">
    <source>
        <dbReference type="Proteomes" id="UP000796761"/>
    </source>
</evidence>
<keyword evidence="2" id="KW-1185">Reference proteome</keyword>
<evidence type="ECO:0000313" key="1">
    <source>
        <dbReference type="EMBL" id="TRZ07292.1"/>
    </source>
</evidence>
<dbReference type="PANTHER" id="PTHR33395:SF22">
    <property type="entry name" value="REVERSE TRANSCRIPTASE DOMAIN-CONTAINING PROTEIN"/>
    <property type="match status" value="1"/>
</dbReference>